<organism evidence="3 4">
    <name type="scientific">Stylosanthes scabra</name>
    <dbReference type="NCBI Taxonomy" id="79078"/>
    <lineage>
        <taxon>Eukaryota</taxon>
        <taxon>Viridiplantae</taxon>
        <taxon>Streptophyta</taxon>
        <taxon>Embryophyta</taxon>
        <taxon>Tracheophyta</taxon>
        <taxon>Spermatophyta</taxon>
        <taxon>Magnoliopsida</taxon>
        <taxon>eudicotyledons</taxon>
        <taxon>Gunneridae</taxon>
        <taxon>Pentapetalae</taxon>
        <taxon>rosids</taxon>
        <taxon>fabids</taxon>
        <taxon>Fabales</taxon>
        <taxon>Fabaceae</taxon>
        <taxon>Papilionoideae</taxon>
        <taxon>50 kb inversion clade</taxon>
        <taxon>dalbergioids sensu lato</taxon>
        <taxon>Dalbergieae</taxon>
        <taxon>Pterocarpus clade</taxon>
        <taxon>Stylosanthes</taxon>
    </lineage>
</organism>
<evidence type="ECO:0000256" key="2">
    <source>
        <dbReference type="SAM" id="Phobius"/>
    </source>
</evidence>
<gene>
    <name evidence="3" type="ORF">PIB30_006923</name>
</gene>
<keyword evidence="2" id="KW-0812">Transmembrane</keyword>
<accession>A0ABU6X2M7</accession>
<sequence length="138" mass="16241">MVNIPIPKEGGNDDSGFQQTPEKGVNPPPNQTLQEMEAVLRELLERQTREAAIATEVMKRAEDGSKSRRPKHTQKTVPEKEVHLYFIVALKFFFTFTVIILKFYIRLNLFNRSNDIRYLFKLYVQLNQRYICNVLYMN</sequence>
<dbReference type="EMBL" id="JASCZI010211463">
    <property type="protein sequence ID" value="MED6192097.1"/>
    <property type="molecule type" value="Genomic_DNA"/>
</dbReference>
<protein>
    <submittedName>
        <fullName evidence="3">Uncharacterized protein</fullName>
    </submittedName>
</protein>
<feature type="region of interest" description="Disordered" evidence="1">
    <location>
        <begin position="1"/>
        <end position="32"/>
    </location>
</feature>
<comment type="caution">
    <text evidence="3">The sequence shown here is derived from an EMBL/GenBank/DDBJ whole genome shotgun (WGS) entry which is preliminary data.</text>
</comment>
<feature type="transmembrane region" description="Helical" evidence="2">
    <location>
        <begin position="84"/>
        <end position="105"/>
    </location>
</feature>
<evidence type="ECO:0000313" key="4">
    <source>
        <dbReference type="Proteomes" id="UP001341840"/>
    </source>
</evidence>
<name>A0ABU6X2M7_9FABA</name>
<keyword evidence="4" id="KW-1185">Reference proteome</keyword>
<evidence type="ECO:0000313" key="3">
    <source>
        <dbReference type="EMBL" id="MED6192097.1"/>
    </source>
</evidence>
<proteinExistence type="predicted"/>
<dbReference type="Proteomes" id="UP001341840">
    <property type="component" value="Unassembled WGS sequence"/>
</dbReference>
<evidence type="ECO:0000256" key="1">
    <source>
        <dbReference type="SAM" id="MobiDB-lite"/>
    </source>
</evidence>
<keyword evidence="2" id="KW-0472">Membrane</keyword>
<reference evidence="3 4" key="1">
    <citation type="journal article" date="2023" name="Plants (Basel)">
        <title>Bridging the Gap: Combining Genomics and Transcriptomics Approaches to Understand Stylosanthes scabra, an Orphan Legume from the Brazilian Caatinga.</title>
        <authorList>
            <person name="Ferreira-Neto J.R.C."/>
            <person name="da Silva M.D."/>
            <person name="Binneck E."/>
            <person name="de Melo N.F."/>
            <person name="da Silva R.H."/>
            <person name="de Melo A.L.T.M."/>
            <person name="Pandolfi V."/>
            <person name="Bustamante F.O."/>
            <person name="Brasileiro-Vidal A.C."/>
            <person name="Benko-Iseppon A.M."/>
        </authorList>
    </citation>
    <scope>NUCLEOTIDE SEQUENCE [LARGE SCALE GENOMIC DNA]</scope>
    <source>
        <tissue evidence="3">Leaves</tissue>
    </source>
</reference>
<keyword evidence="2" id="KW-1133">Transmembrane helix</keyword>